<proteinExistence type="predicted"/>
<dbReference type="STRING" id="1137991.SAMN05660642_03449"/>
<dbReference type="CDD" id="cd06577">
    <property type="entry name" value="PASTA_pknB"/>
    <property type="match status" value="1"/>
</dbReference>
<dbReference type="AlphaFoldDB" id="A0A1G9WN70"/>
<dbReference type="PROSITE" id="PS50011">
    <property type="entry name" value="PROTEIN_KINASE_DOM"/>
    <property type="match status" value="1"/>
</dbReference>
<dbReference type="PANTHER" id="PTHR43289:SF6">
    <property type="entry name" value="SERINE_THREONINE-PROTEIN KINASE NEKL-3"/>
    <property type="match status" value="1"/>
</dbReference>
<evidence type="ECO:0000256" key="6">
    <source>
        <dbReference type="ARBA" id="ARBA00022777"/>
    </source>
</evidence>
<evidence type="ECO:0000313" key="12">
    <source>
        <dbReference type="EMBL" id="SDM85525.1"/>
    </source>
</evidence>
<dbReference type="GO" id="GO:0004674">
    <property type="term" value="F:protein serine/threonine kinase activity"/>
    <property type="evidence" value="ECO:0007669"/>
    <property type="project" value="UniProtKB-KW"/>
</dbReference>
<dbReference type="InterPro" id="IPR008271">
    <property type="entry name" value="Ser/Thr_kinase_AS"/>
</dbReference>
<feature type="domain" description="Protein kinase" evidence="11">
    <location>
        <begin position="13"/>
        <end position="274"/>
    </location>
</feature>
<keyword evidence="2 12" id="KW-0723">Serine/threonine-protein kinase</keyword>
<dbReference type="RefSeq" id="WP_245700500.1">
    <property type="nucleotide sequence ID" value="NZ_FNHE01000009.1"/>
</dbReference>
<dbReference type="FunFam" id="1.10.510.10:FF:000021">
    <property type="entry name" value="Serine/threonine protein kinase"/>
    <property type="match status" value="1"/>
</dbReference>
<dbReference type="InterPro" id="IPR005543">
    <property type="entry name" value="PASTA_dom"/>
</dbReference>
<evidence type="ECO:0000256" key="4">
    <source>
        <dbReference type="ARBA" id="ARBA00022737"/>
    </source>
</evidence>
<dbReference type="Gene3D" id="3.30.200.20">
    <property type="entry name" value="Phosphorylase Kinase, domain 1"/>
    <property type="match status" value="1"/>
</dbReference>
<keyword evidence="7" id="KW-0067">ATP-binding</keyword>
<gene>
    <name evidence="12" type="ORF">SAMN05660642_03449</name>
</gene>
<dbReference type="PROSITE" id="PS00108">
    <property type="entry name" value="PROTEIN_KINASE_ST"/>
    <property type="match status" value="1"/>
</dbReference>
<feature type="compositionally biased region" description="Basic and acidic residues" evidence="10">
    <location>
        <begin position="479"/>
        <end position="496"/>
    </location>
</feature>
<dbReference type="InterPro" id="IPR000719">
    <property type="entry name" value="Prot_kinase_dom"/>
</dbReference>
<dbReference type="CDD" id="cd14014">
    <property type="entry name" value="STKc_PknB_like"/>
    <property type="match status" value="1"/>
</dbReference>
<feature type="region of interest" description="Disordered" evidence="10">
    <location>
        <begin position="430"/>
        <end position="502"/>
    </location>
</feature>
<evidence type="ECO:0000256" key="9">
    <source>
        <dbReference type="ARBA" id="ARBA00048679"/>
    </source>
</evidence>
<keyword evidence="4" id="KW-0677">Repeat</keyword>
<dbReference type="SMART" id="SM00220">
    <property type="entry name" value="S_TKc"/>
    <property type="match status" value="1"/>
</dbReference>
<sequence>MAEPGVRTLGGRYALRSLLATGGMGQVWRAHDVLLDRPVAVKVLRSEYTGDPTFLARFRAEAHHTARLVHPNIAALHDYGEVVAAGGETCAYLVMELVEGEPLSALLTRCGRLDPQRTLDIVRQTAAALAVAHAAGVVHRDVKPGNVLVGWDGVVKITDFGIAWSASSVPLTRTGQVVGTAHYLSPEQADGGKAGPASDVYALGAITYECLAGRRAFDGESPVQIALAQIRDEPAPLPDDLPEVVRTLVARAMVKDPALRFPDGAAFRAAVDAVRAGRSLAPLPPPTAALPAGGSRRRRLLVPAAALLLGVGLGGGALQVLDSGVAETKVAVADPAAPTSAPAAPVAALVVAAADHVGRPADEVEAELAALGLRVQRETVERSDVPAGSVVALGPVGALARGDLVTLTVAVAPPAPAPAPVVPEPAPAPVVEPLGPAPDPAPAPAPAPVPAPAPAPAPAPVPAPVVVDDDADGGSGPGRSEDRGRGRDGAKPDDSGRGNGRG</sequence>
<dbReference type="EMBL" id="FNHE01000009">
    <property type="protein sequence ID" value="SDM85525.1"/>
    <property type="molecule type" value="Genomic_DNA"/>
</dbReference>
<keyword evidence="13" id="KW-1185">Reference proteome</keyword>
<dbReference type="Gene3D" id="1.10.510.10">
    <property type="entry name" value="Transferase(Phosphotransferase) domain 1"/>
    <property type="match status" value="1"/>
</dbReference>
<evidence type="ECO:0000256" key="2">
    <source>
        <dbReference type="ARBA" id="ARBA00022527"/>
    </source>
</evidence>
<dbReference type="Gene3D" id="3.30.10.20">
    <property type="match status" value="1"/>
</dbReference>
<dbReference type="FunFam" id="3.30.200.20:FF:000035">
    <property type="entry name" value="Serine/threonine protein kinase Stk1"/>
    <property type="match status" value="1"/>
</dbReference>
<name>A0A1G9WN70_9ACTN</name>
<dbReference type="PANTHER" id="PTHR43289">
    <property type="entry name" value="MITOGEN-ACTIVATED PROTEIN KINASE KINASE KINASE 20-RELATED"/>
    <property type="match status" value="1"/>
</dbReference>
<keyword evidence="6 12" id="KW-0418">Kinase</keyword>
<evidence type="ECO:0000256" key="7">
    <source>
        <dbReference type="ARBA" id="ARBA00022840"/>
    </source>
</evidence>
<evidence type="ECO:0000256" key="1">
    <source>
        <dbReference type="ARBA" id="ARBA00012513"/>
    </source>
</evidence>
<dbReference type="Pfam" id="PF00069">
    <property type="entry name" value="Pkinase"/>
    <property type="match status" value="1"/>
</dbReference>
<dbReference type="SUPFAM" id="SSF56112">
    <property type="entry name" value="Protein kinase-like (PK-like)"/>
    <property type="match status" value="1"/>
</dbReference>
<organism evidence="12 13">
    <name type="scientific">Geodermatophilus siccatus</name>
    <dbReference type="NCBI Taxonomy" id="1137991"/>
    <lineage>
        <taxon>Bacteria</taxon>
        <taxon>Bacillati</taxon>
        <taxon>Actinomycetota</taxon>
        <taxon>Actinomycetes</taxon>
        <taxon>Geodermatophilales</taxon>
        <taxon>Geodermatophilaceae</taxon>
        <taxon>Geodermatophilus</taxon>
    </lineage>
</organism>
<keyword evidence="5" id="KW-0547">Nucleotide-binding</keyword>
<evidence type="ECO:0000313" key="13">
    <source>
        <dbReference type="Proteomes" id="UP000198680"/>
    </source>
</evidence>
<dbReference type="EC" id="2.7.11.1" evidence="1"/>
<evidence type="ECO:0000256" key="3">
    <source>
        <dbReference type="ARBA" id="ARBA00022679"/>
    </source>
</evidence>
<comment type="catalytic activity">
    <reaction evidence="8">
        <text>L-threonyl-[protein] + ATP = O-phospho-L-threonyl-[protein] + ADP + H(+)</text>
        <dbReference type="Rhea" id="RHEA:46608"/>
        <dbReference type="Rhea" id="RHEA-COMP:11060"/>
        <dbReference type="Rhea" id="RHEA-COMP:11605"/>
        <dbReference type="ChEBI" id="CHEBI:15378"/>
        <dbReference type="ChEBI" id="CHEBI:30013"/>
        <dbReference type="ChEBI" id="CHEBI:30616"/>
        <dbReference type="ChEBI" id="CHEBI:61977"/>
        <dbReference type="ChEBI" id="CHEBI:456216"/>
        <dbReference type="EC" id="2.7.11.1"/>
    </reaction>
</comment>
<evidence type="ECO:0000256" key="8">
    <source>
        <dbReference type="ARBA" id="ARBA00047899"/>
    </source>
</evidence>
<accession>A0A1G9WN70</accession>
<evidence type="ECO:0000256" key="5">
    <source>
        <dbReference type="ARBA" id="ARBA00022741"/>
    </source>
</evidence>
<reference evidence="13" key="1">
    <citation type="submission" date="2016-10" db="EMBL/GenBank/DDBJ databases">
        <authorList>
            <person name="Varghese N."/>
            <person name="Submissions S."/>
        </authorList>
    </citation>
    <scope>NUCLEOTIDE SEQUENCE [LARGE SCALE GENOMIC DNA]</scope>
    <source>
        <strain evidence="13">DSM 45419</strain>
    </source>
</reference>
<dbReference type="GO" id="GO:0005524">
    <property type="term" value="F:ATP binding"/>
    <property type="evidence" value="ECO:0007669"/>
    <property type="project" value="UniProtKB-KW"/>
</dbReference>
<evidence type="ECO:0000256" key="10">
    <source>
        <dbReference type="SAM" id="MobiDB-lite"/>
    </source>
</evidence>
<evidence type="ECO:0000259" key="11">
    <source>
        <dbReference type="PROSITE" id="PS50011"/>
    </source>
</evidence>
<comment type="catalytic activity">
    <reaction evidence="9">
        <text>L-seryl-[protein] + ATP = O-phospho-L-seryl-[protein] + ADP + H(+)</text>
        <dbReference type="Rhea" id="RHEA:17989"/>
        <dbReference type="Rhea" id="RHEA-COMP:9863"/>
        <dbReference type="Rhea" id="RHEA-COMP:11604"/>
        <dbReference type="ChEBI" id="CHEBI:15378"/>
        <dbReference type="ChEBI" id="CHEBI:29999"/>
        <dbReference type="ChEBI" id="CHEBI:30616"/>
        <dbReference type="ChEBI" id="CHEBI:83421"/>
        <dbReference type="ChEBI" id="CHEBI:456216"/>
        <dbReference type="EC" id="2.7.11.1"/>
    </reaction>
</comment>
<dbReference type="GO" id="GO:0045717">
    <property type="term" value="P:negative regulation of fatty acid biosynthetic process"/>
    <property type="evidence" value="ECO:0007669"/>
    <property type="project" value="UniProtKB-ARBA"/>
</dbReference>
<protein>
    <recommendedName>
        <fullName evidence="1">non-specific serine/threonine protein kinase</fullName>
        <ecNumber evidence="1">2.7.11.1</ecNumber>
    </recommendedName>
</protein>
<keyword evidence="3" id="KW-0808">Transferase</keyword>
<feature type="compositionally biased region" description="Pro residues" evidence="10">
    <location>
        <begin position="430"/>
        <end position="463"/>
    </location>
</feature>
<dbReference type="Proteomes" id="UP000198680">
    <property type="component" value="Unassembled WGS sequence"/>
</dbReference>
<dbReference type="InterPro" id="IPR011009">
    <property type="entry name" value="Kinase-like_dom_sf"/>
</dbReference>